<dbReference type="PROSITE" id="PS51186">
    <property type="entry name" value="GNAT"/>
    <property type="match status" value="1"/>
</dbReference>
<reference evidence="2 3" key="1">
    <citation type="submission" date="2020-11" db="EMBL/GenBank/DDBJ databases">
        <title>Pseudonocardia abyssalis sp. nov. and Pseudonocardia oceani sp. nov., description and phylogenomic analysis of two novel actinomycetes isolated from the deep Southern Ocean.</title>
        <authorList>
            <person name="Parra J."/>
        </authorList>
    </citation>
    <scope>NUCLEOTIDE SEQUENCE [LARGE SCALE GENOMIC DNA]</scope>
    <source>
        <strain evidence="2 3">KRD-168</strain>
    </source>
</reference>
<gene>
    <name evidence="2" type="ORF">I4I81_25185</name>
</gene>
<evidence type="ECO:0000259" key="1">
    <source>
        <dbReference type="PROSITE" id="PS51186"/>
    </source>
</evidence>
<evidence type="ECO:0000313" key="3">
    <source>
        <dbReference type="Proteomes" id="UP000694287"/>
    </source>
</evidence>
<dbReference type="Pfam" id="PF13302">
    <property type="entry name" value="Acetyltransf_3"/>
    <property type="match status" value="1"/>
</dbReference>
<evidence type="ECO:0000313" key="2">
    <source>
        <dbReference type="EMBL" id="MBW0137528.1"/>
    </source>
</evidence>
<dbReference type="InterPro" id="IPR051531">
    <property type="entry name" value="N-acetyltransferase"/>
</dbReference>
<proteinExistence type="predicted"/>
<keyword evidence="3" id="KW-1185">Reference proteome</keyword>
<dbReference type="PANTHER" id="PTHR43792">
    <property type="entry name" value="GNAT FAMILY, PUTATIVE (AFU_ORTHOLOGUE AFUA_3G00765)-RELATED-RELATED"/>
    <property type="match status" value="1"/>
</dbReference>
<dbReference type="EMBL" id="JADQDK010000001">
    <property type="protein sequence ID" value="MBW0137528.1"/>
    <property type="molecule type" value="Genomic_DNA"/>
</dbReference>
<comment type="caution">
    <text evidence="2">The sequence shown here is derived from an EMBL/GenBank/DDBJ whole genome shotgun (WGS) entry which is preliminary data.</text>
</comment>
<protein>
    <submittedName>
        <fullName evidence="2">GNAT family N-acetyltransferase</fullName>
    </submittedName>
</protein>
<dbReference type="Proteomes" id="UP000694287">
    <property type="component" value="Unassembled WGS sequence"/>
</dbReference>
<organism evidence="2 3">
    <name type="scientific">Pseudonocardia abyssalis</name>
    <dbReference type="NCBI Taxonomy" id="2792008"/>
    <lineage>
        <taxon>Bacteria</taxon>
        <taxon>Bacillati</taxon>
        <taxon>Actinomycetota</taxon>
        <taxon>Actinomycetes</taxon>
        <taxon>Pseudonocardiales</taxon>
        <taxon>Pseudonocardiaceae</taxon>
        <taxon>Pseudonocardia</taxon>
    </lineage>
</organism>
<name>A0ABS6UZ31_9PSEU</name>
<dbReference type="InterPro" id="IPR000182">
    <property type="entry name" value="GNAT_dom"/>
</dbReference>
<feature type="domain" description="N-acetyltransferase" evidence="1">
    <location>
        <begin position="11"/>
        <end position="181"/>
    </location>
</feature>
<accession>A0ABS6UZ31</accession>
<sequence>MGGVDIETERMVLRRCTPADVDDLVALHTDPAVMRYLGPCDETAEHVRDAVLPSWHSLDELGDGFGYRVAIERDGGAFLGWFLFRAPRKDPRPGVIEVGYRLHRAAWGRGLATEGARRLVDKGFAELPIDTVVADTMTINTGSRRVMEKLGMRYVGTVHPHYDDPVPGTEHGDVLYEITRAEWAAARRAP</sequence>
<dbReference type="PANTHER" id="PTHR43792:SF16">
    <property type="entry name" value="N-ACETYLTRANSFERASE DOMAIN-CONTAINING PROTEIN"/>
    <property type="match status" value="1"/>
</dbReference>